<sequence>MTIESEEFSERVKRTRSQLKLSQEDLAHSIGVSFATVNRWENGKTFPSKLALNQFNSFCAAQRELGRLDD</sequence>
<proteinExistence type="predicted"/>
<dbReference type="Pfam" id="PF01381">
    <property type="entry name" value="HTH_3"/>
    <property type="match status" value="1"/>
</dbReference>
<accession>A0A484HI90</accession>
<dbReference type="InterPro" id="IPR001387">
    <property type="entry name" value="Cro/C1-type_HTH"/>
</dbReference>
<evidence type="ECO:0000259" key="1">
    <source>
        <dbReference type="PROSITE" id="PS50943"/>
    </source>
</evidence>
<dbReference type="SUPFAM" id="SSF47413">
    <property type="entry name" value="lambda repressor-like DNA-binding domains"/>
    <property type="match status" value="1"/>
</dbReference>
<organism evidence="2">
    <name type="scientific">uncultured Desulfobacteraceae bacterium</name>
    <dbReference type="NCBI Taxonomy" id="218296"/>
    <lineage>
        <taxon>Bacteria</taxon>
        <taxon>Pseudomonadati</taxon>
        <taxon>Thermodesulfobacteriota</taxon>
        <taxon>Desulfobacteria</taxon>
        <taxon>Desulfobacterales</taxon>
        <taxon>Desulfobacteraceae</taxon>
        <taxon>environmental samples</taxon>
    </lineage>
</organism>
<dbReference type="Gene3D" id="1.10.260.40">
    <property type="entry name" value="lambda repressor-like DNA-binding domains"/>
    <property type="match status" value="1"/>
</dbReference>
<dbReference type="PROSITE" id="PS50943">
    <property type="entry name" value="HTH_CROC1"/>
    <property type="match status" value="1"/>
</dbReference>
<feature type="domain" description="HTH cro/C1-type" evidence="1">
    <location>
        <begin position="12"/>
        <end position="48"/>
    </location>
</feature>
<evidence type="ECO:0000313" key="2">
    <source>
        <dbReference type="EMBL" id="VEN72536.1"/>
    </source>
</evidence>
<reference evidence="2" key="1">
    <citation type="submission" date="2019-01" db="EMBL/GenBank/DDBJ databases">
        <authorList>
            <consortium name="Genoscope - CEA"/>
            <person name="William W."/>
        </authorList>
    </citation>
    <scope>NUCLEOTIDE SEQUENCE</scope>
    <source>
        <strain evidence="2">CR-1</strain>
    </source>
</reference>
<dbReference type="SMART" id="SM00530">
    <property type="entry name" value="HTH_XRE"/>
    <property type="match status" value="1"/>
</dbReference>
<dbReference type="AlphaFoldDB" id="A0A484HI90"/>
<dbReference type="GO" id="GO:0003677">
    <property type="term" value="F:DNA binding"/>
    <property type="evidence" value="ECO:0007669"/>
    <property type="project" value="InterPro"/>
</dbReference>
<protein>
    <submittedName>
        <fullName evidence="2">Putative transcriptional regulator, XRE family</fullName>
    </submittedName>
</protein>
<gene>
    <name evidence="2" type="ORF">EPICR_10035</name>
</gene>
<dbReference type="CDD" id="cd00093">
    <property type="entry name" value="HTH_XRE"/>
    <property type="match status" value="1"/>
</dbReference>
<dbReference type="InterPro" id="IPR010982">
    <property type="entry name" value="Lambda_DNA-bd_dom_sf"/>
</dbReference>
<dbReference type="EMBL" id="CAACVI010000001">
    <property type="protein sequence ID" value="VEN72536.1"/>
    <property type="molecule type" value="Genomic_DNA"/>
</dbReference>
<name>A0A484HI90_9BACT</name>